<reference evidence="2 3" key="1">
    <citation type="journal article" date="2009" name="Nature">
        <title>Evolution of pathogenicity and sexual reproduction in eight Candida genomes.</title>
        <authorList>
            <person name="Butler G."/>
            <person name="Rasmussen M.D."/>
            <person name="Lin M.F."/>
            <person name="Santos M.A."/>
            <person name="Sakthikumar S."/>
            <person name="Munro C.A."/>
            <person name="Rheinbay E."/>
            <person name="Grabherr M."/>
            <person name="Forche A."/>
            <person name="Reedy J.L."/>
            <person name="Agrafioti I."/>
            <person name="Arnaud M.B."/>
            <person name="Bates S."/>
            <person name="Brown A.J."/>
            <person name="Brunke S."/>
            <person name="Costanzo M.C."/>
            <person name="Fitzpatrick D.A."/>
            <person name="de Groot P.W."/>
            <person name="Harris D."/>
            <person name="Hoyer L.L."/>
            <person name="Hube B."/>
            <person name="Klis F.M."/>
            <person name="Kodira C."/>
            <person name="Lennard N."/>
            <person name="Logue M.E."/>
            <person name="Martin R."/>
            <person name="Neiman A.M."/>
            <person name="Nikolaou E."/>
            <person name="Quail M.A."/>
            <person name="Quinn J."/>
            <person name="Santos M.C."/>
            <person name="Schmitzberger F.F."/>
            <person name="Sherlock G."/>
            <person name="Shah P."/>
            <person name="Silverstein K.A."/>
            <person name="Skrzypek M.S."/>
            <person name="Soll D."/>
            <person name="Staggs R."/>
            <person name="Stansfield I."/>
            <person name="Stumpf M.P."/>
            <person name="Sudbery P.E."/>
            <person name="Srikantha T."/>
            <person name="Zeng Q."/>
            <person name="Berman J."/>
            <person name="Berriman M."/>
            <person name="Heitman J."/>
            <person name="Gow N.A."/>
            <person name="Lorenz M.C."/>
            <person name="Birren B.W."/>
            <person name="Kellis M."/>
            <person name="Cuomo C.A."/>
        </authorList>
    </citation>
    <scope>NUCLEOTIDE SEQUENCE [LARGE SCALE GENOMIC DNA]</scope>
    <source>
        <strain evidence="3">ATCC 11503 / BCRC 21390 / CBS 2605 / JCM 1781 / NBRC 1676 / NRRL YB-4239</strain>
    </source>
</reference>
<dbReference type="HOGENOM" id="CLU_1510879_0_0_1"/>
<protein>
    <submittedName>
        <fullName evidence="2">Uncharacterized protein</fullName>
    </submittedName>
</protein>
<name>A5DVS4_LODEL</name>
<dbReference type="AlphaFoldDB" id="A5DVS4"/>
<gene>
    <name evidence="2" type="ORF">LELG_01460</name>
</gene>
<accession>A5DVS4</accession>
<feature type="region of interest" description="Disordered" evidence="1">
    <location>
        <begin position="135"/>
        <end position="159"/>
    </location>
</feature>
<sequence length="178" mass="19964">MIRYWITNDYSPALLQILESCHKTQQLVTYITTSSPENLLSLISSTTPTAATAAPTAPTAATTTTTTTTNASTISLYDLINYEYVTDLNQLLRINLSQVVIVEGLSGMIDGSSGDSDVLSYKIVEFFKKLKVKDKEKEKEEQEQDPLRGEQEERGGKSNERDCWIIDHRRFFFLGSIV</sequence>
<evidence type="ECO:0000256" key="1">
    <source>
        <dbReference type="SAM" id="MobiDB-lite"/>
    </source>
</evidence>
<dbReference type="EMBL" id="CH981525">
    <property type="protein sequence ID" value="EDK43282.1"/>
    <property type="molecule type" value="Genomic_DNA"/>
</dbReference>
<proteinExistence type="predicted"/>
<dbReference type="GeneID" id="5234509"/>
<dbReference type="KEGG" id="lel:PVL30_001428"/>
<dbReference type="InParanoid" id="A5DVS4"/>
<evidence type="ECO:0000313" key="2">
    <source>
        <dbReference type="EMBL" id="EDK43282.1"/>
    </source>
</evidence>
<keyword evidence="3" id="KW-1185">Reference proteome</keyword>
<evidence type="ECO:0000313" key="3">
    <source>
        <dbReference type="Proteomes" id="UP000001996"/>
    </source>
</evidence>
<dbReference type="Proteomes" id="UP000001996">
    <property type="component" value="Unassembled WGS sequence"/>
</dbReference>
<organism evidence="2 3">
    <name type="scientific">Lodderomyces elongisporus (strain ATCC 11503 / CBS 2605 / JCM 1781 / NBRC 1676 / NRRL YB-4239)</name>
    <name type="common">Yeast</name>
    <name type="synonym">Saccharomyces elongisporus</name>
    <dbReference type="NCBI Taxonomy" id="379508"/>
    <lineage>
        <taxon>Eukaryota</taxon>
        <taxon>Fungi</taxon>
        <taxon>Dikarya</taxon>
        <taxon>Ascomycota</taxon>
        <taxon>Saccharomycotina</taxon>
        <taxon>Pichiomycetes</taxon>
        <taxon>Debaryomycetaceae</taxon>
        <taxon>Candida/Lodderomyces clade</taxon>
        <taxon>Lodderomyces</taxon>
    </lineage>
</organism>